<evidence type="ECO:0000313" key="1">
    <source>
        <dbReference type="EMBL" id="ERE84748.1"/>
    </source>
</evidence>
<sequence length="102" mass="10947">MRVQCQGKPEEGAESYRAGVTGGCKLPCVGAENEVRSSTREEPQGSAPLTKPINFISLPISTSVGKLDVVAVEMSLTSERLFMKDESHESLAELSSCQRVSC</sequence>
<reference evidence="2" key="1">
    <citation type="journal article" date="2013" name="Nat. Biotechnol.">
        <title>Chinese hamster genome sequenced from sorted chromosomes.</title>
        <authorList>
            <person name="Brinkrolf K."/>
            <person name="Rupp O."/>
            <person name="Laux H."/>
            <person name="Kollin F."/>
            <person name="Ernst W."/>
            <person name="Linke B."/>
            <person name="Kofler R."/>
            <person name="Romand S."/>
            <person name="Hesse F."/>
            <person name="Budach W.E."/>
            <person name="Galosy S."/>
            <person name="Muller D."/>
            <person name="Noll T."/>
            <person name="Wienberg J."/>
            <person name="Jostock T."/>
            <person name="Leonard M."/>
            <person name="Grillari J."/>
            <person name="Tauch A."/>
            <person name="Goesmann A."/>
            <person name="Helk B."/>
            <person name="Mott J.E."/>
            <person name="Puhler A."/>
            <person name="Borth N."/>
        </authorList>
    </citation>
    <scope>NUCLEOTIDE SEQUENCE [LARGE SCALE GENOMIC DNA]</scope>
    <source>
        <strain evidence="2">17A/GY</strain>
    </source>
</reference>
<proteinExistence type="predicted"/>
<dbReference type="AlphaFoldDB" id="A0A061ILN1"/>
<name>A0A061ILN1_CRIGR</name>
<protein>
    <submittedName>
        <fullName evidence="1">Uncharacterized protein</fullName>
    </submittedName>
</protein>
<evidence type="ECO:0000313" key="2">
    <source>
        <dbReference type="Proteomes" id="UP000030759"/>
    </source>
</evidence>
<accession>A0A061ILN1</accession>
<dbReference type="Proteomes" id="UP000030759">
    <property type="component" value="Unassembled WGS sequence"/>
</dbReference>
<gene>
    <name evidence="1" type="ORF">H671_2g5725</name>
</gene>
<organism evidence="1 2">
    <name type="scientific">Cricetulus griseus</name>
    <name type="common">Chinese hamster</name>
    <name type="synonym">Cricetulus barabensis griseus</name>
    <dbReference type="NCBI Taxonomy" id="10029"/>
    <lineage>
        <taxon>Eukaryota</taxon>
        <taxon>Metazoa</taxon>
        <taxon>Chordata</taxon>
        <taxon>Craniata</taxon>
        <taxon>Vertebrata</taxon>
        <taxon>Euteleostomi</taxon>
        <taxon>Mammalia</taxon>
        <taxon>Eutheria</taxon>
        <taxon>Euarchontoglires</taxon>
        <taxon>Glires</taxon>
        <taxon>Rodentia</taxon>
        <taxon>Myomorpha</taxon>
        <taxon>Muroidea</taxon>
        <taxon>Cricetidae</taxon>
        <taxon>Cricetinae</taxon>
        <taxon>Cricetulus</taxon>
    </lineage>
</organism>
<dbReference type="EMBL" id="KE667827">
    <property type="protein sequence ID" value="ERE84748.1"/>
    <property type="molecule type" value="Genomic_DNA"/>
</dbReference>